<dbReference type="InterPro" id="IPR007593">
    <property type="entry name" value="CD225/Dispanin_fam"/>
</dbReference>
<dbReference type="Pfam" id="PF04505">
    <property type="entry name" value="CD225"/>
    <property type="match status" value="1"/>
</dbReference>
<organism evidence="8 9">
    <name type="scientific">Pomacea canaliculata</name>
    <name type="common">Golden apple snail</name>
    <dbReference type="NCBI Taxonomy" id="400727"/>
    <lineage>
        <taxon>Eukaryota</taxon>
        <taxon>Metazoa</taxon>
        <taxon>Spiralia</taxon>
        <taxon>Lophotrochozoa</taxon>
        <taxon>Mollusca</taxon>
        <taxon>Gastropoda</taxon>
        <taxon>Caenogastropoda</taxon>
        <taxon>Architaenioglossa</taxon>
        <taxon>Ampullarioidea</taxon>
        <taxon>Ampullariidae</taxon>
        <taxon>Pomacea</taxon>
    </lineage>
</organism>
<dbReference type="Proteomes" id="UP000245119">
    <property type="component" value="Linkage Group LG10"/>
</dbReference>
<feature type="transmembrane region" description="Helical" evidence="7">
    <location>
        <begin position="101"/>
        <end position="122"/>
    </location>
</feature>
<feature type="region of interest" description="Disordered" evidence="6">
    <location>
        <begin position="1"/>
        <end position="31"/>
    </location>
</feature>
<keyword evidence="4 7" id="KW-1133">Transmembrane helix</keyword>
<comment type="similarity">
    <text evidence="2">Belongs to the CD225/Dispanin family.</text>
</comment>
<dbReference type="PANTHER" id="PTHR14948">
    <property type="entry name" value="NG5"/>
    <property type="match status" value="1"/>
</dbReference>
<evidence type="ECO:0000256" key="3">
    <source>
        <dbReference type="ARBA" id="ARBA00022692"/>
    </source>
</evidence>
<keyword evidence="3 7" id="KW-0812">Transmembrane</keyword>
<comment type="caution">
    <text evidence="8">The sequence shown here is derived from an EMBL/GenBank/DDBJ whole genome shotgun (WGS) entry which is preliminary data.</text>
</comment>
<reference evidence="8 9" key="1">
    <citation type="submission" date="2018-04" db="EMBL/GenBank/DDBJ databases">
        <title>The genome of golden apple snail Pomacea canaliculata provides insight into stress tolerance and invasive adaptation.</title>
        <authorList>
            <person name="Liu C."/>
            <person name="Liu B."/>
            <person name="Ren Y."/>
            <person name="Zhang Y."/>
            <person name="Wang H."/>
            <person name="Li S."/>
            <person name="Jiang F."/>
            <person name="Yin L."/>
            <person name="Zhang G."/>
            <person name="Qian W."/>
            <person name="Fan W."/>
        </authorList>
    </citation>
    <scope>NUCLEOTIDE SEQUENCE [LARGE SCALE GENOMIC DNA]</scope>
    <source>
        <strain evidence="8">SZHN2017</strain>
        <tissue evidence="8">Muscle</tissue>
    </source>
</reference>
<keyword evidence="9" id="KW-1185">Reference proteome</keyword>
<evidence type="ECO:0000256" key="7">
    <source>
        <dbReference type="SAM" id="Phobius"/>
    </source>
</evidence>
<comment type="subcellular location">
    <subcellularLocation>
        <location evidence="1">Membrane</location>
    </subcellularLocation>
</comment>
<dbReference type="PANTHER" id="PTHR14948:SF25">
    <property type="entry name" value="DUF4190 DOMAIN-CONTAINING PROTEIN"/>
    <property type="match status" value="1"/>
</dbReference>
<feature type="compositionally biased region" description="Pro residues" evidence="6">
    <location>
        <begin position="1"/>
        <end position="29"/>
    </location>
</feature>
<evidence type="ECO:0000313" key="8">
    <source>
        <dbReference type="EMBL" id="PVD23481.1"/>
    </source>
</evidence>
<dbReference type="AlphaFoldDB" id="A0A2T7NQN4"/>
<protein>
    <submittedName>
        <fullName evidence="8">Uncharacterized protein</fullName>
    </submittedName>
</protein>
<sequence length="124" mass="13265">MSSPPPPPPPPPSPPPTSSPPPLPPPPPYVYNVANTSSAGYNSNNPETWQEPADDYLCLAIFSCIFLNLILGIIAIVFSYKTRKANQREDYETANKNSKTTLYVIIAAAIVGVITAILSLVLGV</sequence>
<dbReference type="OMA" id="ENQGSTH"/>
<feature type="transmembrane region" description="Helical" evidence="7">
    <location>
        <begin position="59"/>
        <end position="80"/>
    </location>
</feature>
<evidence type="ECO:0000256" key="4">
    <source>
        <dbReference type="ARBA" id="ARBA00022989"/>
    </source>
</evidence>
<keyword evidence="5 7" id="KW-0472">Membrane</keyword>
<name>A0A2T7NQN4_POMCA</name>
<proteinExistence type="inferred from homology"/>
<dbReference type="GO" id="GO:0016020">
    <property type="term" value="C:membrane"/>
    <property type="evidence" value="ECO:0007669"/>
    <property type="project" value="UniProtKB-SubCell"/>
</dbReference>
<gene>
    <name evidence="8" type="ORF">C0Q70_16753</name>
</gene>
<evidence type="ECO:0000256" key="1">
    <source>
        <dbReference type="ARBA" id="ARBA00004370"/>
    </source>
</evidence>
<accession>A0A2T7NQN4</accession>
<evidence type="ECO:0000313" key="9">
    <source>
        <dbReference type="Proteomes" id="UP000245119"/>
    </source>
</evidence>
<evidence type="ECO:0000256" key="5">
    <source>
        <dbReference type="ARBA" id="ARBA00023136"/>
    </source>
</evidence>
<evidence type="ECO:0000256" key="2">
    <source>
        <dbReference type="ARBA" id="ARBA00006843"/>
    </source>
</evidence>
<dbReference type="InterPro" id="IPR051423">
    <property type="entry name" value="CD225/Dispanin"/>
</dbReference>
<dbReference type="OrthoDB" id="6083617at2759"/>
<dbReference type="EMBL" id="PZQS01000010">
    <property type="protein sequence ID" value="PVD23481.1"/>
    <property type="molecule type" value="Genomic_DNA"/>
</dbReference>
<evidence type="ECO:0000256" key="6">
    <source>
        <dbReference type="SAM" id="MobiDB-lite"/>
    </source>
</evidence>